<dbReference type="PANTHER" id="PTHR47773">
    <property type="entry name" value="SI:DKEY-9I5.2-RELATED"/>
    <property type="match status" value="1"/>
</dbReference>
<organism evidence="1 2">
    <name type="scientific">Acropora cervicornis</name>
    <name type="common">Staghorn coral</name>
    <dbReference type="NCBI Taxonomy" id="6130"/>
    <lineage>
        <taxon>Eukaryota</taxon>
        <taxon>Metazoa</taxon>
        <taxon>Cnidaria</taxon>
        <taxon>Anthozoa</taxon>
        <taxon>Hexacorallia</taxon>
        <taxon>Scleractinia</taxon>
        <taxon>Astrocoeniina</taxon>
        <taxon>Acroporidae</taxon>
        <taxon>Acropora</taxon>
    </lineage>
</organism>
<comment type="caution">
    <text evidence="1">The sequence shown here is derived from an EMBL/GenBank/DDBJ whole genome shotgun (WGS) entry which is preliminary data.</text>
</comment>
<dbReference type="Proteomes" id="UP001249851">
    <property type="component" value="Unassembled WGS sequence"/>
</dbReference>
<gene>
    <name evidence="1" type="ORF">P5673_030520</name>
</gene>
<proteinExistence type="predicted"/>
<dbReference type="AlphaFoldDB" id="A0AAD9PUE8"/>
<accession>A0AAD9PUE8</accession>
<protein>
    <submittedName>
        <fullName evidence="1">Uncharacterized protein</fullName>
    </submittedName>
</protein>
<dbReference type="EMBL" id="JARQWQ010000131">
    <property type="protein sequence ID" value="KAK2549144.1"/>
    <property type="molecule type" value="Genomic_DNA"/>
</dbReference>
<reference evidence="1" key="2">
    <citation type="journal article" date="2023" name="Science">
        <title>Genomic signatures of disease resistance in endangered staghorn corals.</title>
        <authorList>
            <person name="Vollmer S.V."/>
            <person name="Selwyn J.D."/>
            <person name="Despard B.A."/>
            <person name="Roesel C.L."/>
        </authorList>
    </citation>
    <scope>NUCLEOTIDE SEQUENCE</scope>
    <source>
        <strain evidence="1">K2</strain>
    </source>
</reference>
<evidence type="ECO:0000313" key="2">
    <source>
        <dbReference type="Proteomes" id="UP001249851"/>
    </source>
</evidence>
<dbReference type="PANTHER" id="PTHR47773:SF1">
    <property type="entry name" value="C2H2-TYPE DOMAIN-CONTAINING PROTEIN"/>
    <property type="match status" value="1"/>
</dbReference>
<reference evidence="1" key="1">
    <citation type="journal article" date="2023" name="G3 (Bethesda)">
        <title>Whole genome assembly and annotation of the endangered Caribbean coral Acropora cervicornis.</title>
        <authorList>
            <person name="Selwyn J.D."/>
            <person name="Vollmer S.V."/>
        </authorList>
    </citation>
    <scope>NUCLEOTIDE SEQUENCE</scope>
    <source>
        <strain evidence="1">K2</strain>
    </source>
</reference>
<sequence length="342" mass="39019">MIYDLLLTFTGPKGCDSTGVPLRNSDRIWDIWDCQQCHIACIQDPADVQPYTKTRQLTKGDLTLPTYRSARGSTSLESFHLHINRFIPGTSASAKHFQLYLLEGSETYSGALYHSLNELSYDVQNIGIYTGECIGVEYLFKQTGEVLEEEEEVKQNYLMKNHSQIQVTQELLEKMVAEDNSSGEESESGCDSSDDDDLELLLLQNVFTPRTRFDKHHFVRLVNGLRLQDFYVCRPWTFHSISFVRVSKEQCVTLNHSVHIRSVLVQLSVGRDSLRKKKIAIYILFTNRGGRKHYLNQIKSGSQRHCLNIHQRESRAACRKRQEAMVAPYAACPNGEPDSSCT</sequence>
<evidence type="ECO:0000313" key="1">
    <source>
        <dbReference type="EMBL" id="KAK2549144.1"/>
    </source>
</evidence>
<name>A0AAD9PUE8_ACRCE</name>
<keyword evidence="2" id="KW-1185">Reference proteome</keyword>